<evidence type="ECO:0000256" key="1">
    <source>
        <dbReference type="ARBA" id="ARBA00004141"/>
    </source>
</evidence>
<evidence type="ECO:0000256" key="2">
    <source>
        <dbReference type="ARBA" id="ARBA00007520"/>
    </source>
</evidence>
<dbReference type="Proteomes" id="UP000557566">
    <property type="component" value="Unassembled WGS sequence"/>
</dbReference>
<name>A0A8H4PL95_9HYPO</name>
<feature type="transmembrane region" description="Helical" evidence="7">
    <location>
        <begin position="36"/>
        <end position="57"/>
    </location>
</feature>
<evidence type="ECO:0000256" key="7">
    <source>
        <dbReference type="SAM" id="Phobius"/>
    </source>
</evidence>
<comment type="caution">
    <text evidence="8">The sequence shown here is derived from an EMBL/GenBank/DDBJ whole genome shotgun (WGS) entry which is preliminary data.</text>
</comment>
<proteinExistence type="inferred from homology"/>
<keyword evidence="9" id="KW-1185">Reference proteome</keyword>
<feature type="transmembrane region" description="Helical" evidence="7">
    <location>
        <begin position="96"/>
        <end position="119"/>
    </location>
</feature>
<accession>A0A8H4PL95</accession>
<dbReference type="Gene3D" id="1.20.1250.20">
    <property type="entry name" value="MFS general substrate transporter like domains"/>
    <property type="match status" value="1"/>
</dbReference>
<dbReference type="InterPro" id="IPR011701">
    <property type="entry name" value="MFS"/>
</dbReference>
<evidence type="ECO:0008006" key="10">
    <source>
        <dbReference type="Google" id="ProtNLM"/>
    </source>
</evidence>
<keyword evidence="4 7" id="KW-0812">Transmembrane</keyword>
<feature type="transmembrane region" description="Helical" evidence="7">
    <location>
        <begin position="131"/>
        <end position="155"/>
    </location>
</feature>
<sequence>MPALLFAACSSVAAVAYVSVYYIPIYFQFTRGDSAIYTAVRLLPFIFPLITTIPLSGALMSRWGYYKPWYVGGSAAALITGALMAHYVDLDTSPGIFYVVEFFLGAGAGAYTQSSFAVIQSVLPPSEGANGLALMLVAQLGGMTLGLSISGAVFINKTKKGLYEVLPHMASDQIDRLAAGASGGVLQSLSSELRRRTLEVIVSSWQSAFICVYVGAAASLAVSLFLRNGRANITAAAGGG</sequence>
<dbReference type="EMBL" id="JAAVMX010000008">
    <property type="protein sequence ID" value="KAF4504954.1"/>
    <property type="molecule type" value="Genomic_DNA"/>
</dbReference>
<evidence type="ECO:0000313" key="9">
    <source>
        <dbReference type="Proteomes" id="UP000557566"/>
    </source>
</evidence>
<evidence type="ECO:0000256" key="3">
    <source>
        <dbReference type="ARBA" id="ARBA00022448"/>
    </source>
</evidence>
<dbReference type="PANTHER" id="PTHR23501:SF12">
    <property type="entry name" value="MAJOR FACILITATOR SUPERFAMILY (MFS) PROFILE DOMAIN-CONTAINING PROTEIN-RELATED"/>
    <property type="match status" value="1"/>
</dbReference>
<evidence type="ECO:0000256" key="4">
    <source>
        <dbReference type="ARBA" id="ARBA00022692"/>
    </source>
</evidence>
<comment type="subcellular location">
    <subcellularLocation>
        <location evidence="1">Membrane</location>
        <topology evidence="1">Multi-pass membrane protein</topology>
    </subcellularLocation>
</comment>
<evidence type="ECO:0000256" key="5">
    <source>
        <dbReference type="ARBA" id="ARBA00022989"/>
    </source>
</evidence>
<evidence type="ECO:0000256" key="6">
    <source>
        <dbReference type="ARBA" id="ARBA00023136"/>
    </source>
</evidence>
<feature type="transmembrane region" description="Helical" evidence="7">
    <location>
        <begin position="205"/>
        <end position="226"/>
    </location>
</feature>
<dbReference type="SUPFAM" id="SSF103473">
    <property type="entry name" value="MFS general substrate transporter"/>
    <property type="match status" value="1"/>
</dbReference>
<gene>
    <name evidence="8" type="ORF">G6O67_006959</name>
</gene>
<keyword evidence="5 7" id="KW-1133">Transmembrane helix</keyword>
<dbReference type="InterPro" id="IPR036259">
    <property type="entry name" value="MFS_trans_sf"/>
</dbReference>
<organism evidence="8 9">
    <name type="scientific">Ophiocordyceps sinensis</name>
    <dbReference type="NCBI Taxonomy" id="72228"/>
    <lineage>
        <taxon>Eukaryota</taxon>
        <taxon>Fungi</taxon>
        <taxon>Dikarya</taxon>
        <taxon>Ascomycota</taxon>
        <taxon>Pezizomycotina</taxon>
        <taxon>Sordariomycetes</taxon>
        <taxon>Hypocreomycetidae</taxon>
        <taxon>Hypocreales</taxon>
        <taxon>Ophiocordycipitaceae</taxon>
        <taxon>Ophiocordyceps</taxon>
    </lineage>
</organism>
<dbReference type="AlphaFoldDB" id="A0A8H4PL95"/>
<keyword evidence="6 7" id="KW-0472">Membrane</keyword>
<comment type="similarity">
    <text evidence="2">Belongs to the major facilitator superfamily. TCR/Tet family.</text>
</comment>
<protein>
    <recommendedName>
        <fullName evidence="10">Major facilitator superfamily domain, general substrate transporter</fullName>
    </recommendedName>
</protein>
<keyword evidence="3" id="KW-0813">Transport</keyword>
<dbReference type="OrthoDB" id="4914550at2759"/>
<reference evidence="8 9" key="1">
    <citation type="journal article" date="2020" name="Genome Biol. Evol.">
        <title>A new high-quality draft genome assembly of the Chinese cordyceps Ophiocordyceps sinensis.</title>
        <authorList>
            <person name="Shu R."/>
            <person name="Zhang J."/>
            <person name="Meng Q."/>
            <person name="Zhang H."/>
            <person name="Zhou G."/>
            <person name="Li M."/>
            <person name="Wu P."/>
            <person name="Zhao Y."/>
            <person name="Chen C."/>
            <person name="Qin Q."/>
        </authorList>
    </citation>
    <scope>NUCLEOTIDE SEQUENCE [LARGE SCALE GENOMIC DNA]</scope>
    <source>
        <strain evidence="8 9">IOZ07</strain>
    </source>
</reference>
<feature type="transmembrane region" description="Helical" evidence="7">
    <location>
        <begin position="69"/>
        <end position="90"/>
    </location>
</feature>
<dbReference type="Pfam" id="PF07690">
    <property type="entry name" value="MFS_1"/>
    <property type="match status" value="1"/>
</dbReference>
<dbReference type="PANTHER" id="PTHR23501">
    <property type="entry name" value="MAJOR FACILITATOR SUPERFAMILY"/>
    <property type="match status" value="1"/>
</dbReference>
<dbReference type="GO" id="GO:0005886">
    <property type="term" value="C:plasma membrane"/>
    <property type="evidence" value="ECO:0007669"/>
    <property type="project" value="TreeGrafter"/>
</dbReference>
<dbReference type="GO" id="GO:0022857">
    <property type="term" value="F:transmembrane transporter activity"/>
    <property type="evidence" value="ECO:0007669"/>
    <property type="project" value="InterPro"/>
</dbReference>
<evidence type="ECO:0000313" key="8">
    <source>
        <dbReference type="EMBL" id="KAF4504954.1"/>
    </source>
</evidence>